<name>A0A8S2DTR5_9BILA</name>
<gene>
    <name evidence="1" type="ORF">OVA965_LOCUS16828</name>
    <name evidence="2" type="ORF">TMI583_LOCUS16837</name>
</gene>
<proteinExistence type="predicted"/>
<dbReference type="EMBL" id="CAJOBA010007909">
    <property type="protein sequence ID" value="CAF3815764.1"/>
    <property type="molecule type" value="Genomic_DNA"/>
</dbReference>
<dbReference type="Proteomes" id="UP000682733">
    <property type="component" value="Unassembled WGS sequence"/>
</dbReference>
<organism evidence="1 3">
    <name type="scientific">Didymodactylos carnosus</name>
    <dbReference type="NCBI Taxonomy" id="1234261"/>
    <lineage>
        <taxon>Eukaryota</taxon>
        <taxon>Metazoa</taxon>
        <taxon>Spiralia</taxon>
        <taxon>Gnathifera</taxon>
        <taxon>Rotifera</taxon>
        <taxon>Eurotatoria</taxon>
        <taxon>Bdelloidea</taxon>
        <taxon>Philodinida</taxon>
        <taxon>Philodinidae</taxon>
        <taxon>Didymodactylos</taxon>
    </lineage>
</organism>
<comment type="caution">
    <text evidence="1">The sequence shown here is derived from an EMBL/GenBank/DDBJ whole genome shotgun (WGS) entry which is preliminary data.</text>
</comment>
<dbReference type="AlphaFoldDB" id="A0A8S2DTR5"/>
<reference evidence="1" key="1">
    <citation type="submission" date="2021-02" db="EMBL/GenBank/DDBJ databases">
        <authorList>
            <person name="Nowell W R."/>
        </authorList>
    </citation>
    <scope>NUCLEOTIDE SEQUENCE</scope>
</reference>
<evidence type="ECO:0000313" key="1">
    <source>
        <dbReference type="EMBL" id="CAF1048094.1"/>
    </source>
</evidence>
<protein>
    <submittedName>
        <fullName evidence="1">Uncharacterized protein</fullName>
    </submittedName>
</protein>
<accession>A0A8S2DTR5</accession>
<evidence type="ECO:0000313" key="3">
    <source>
        <dbReference type="Proteomes" id="UP000677228"/>
    </source>
</evidence>
<dbReference type="Proteomes" id="UP000677228">
    <property type="component" value="Unassembled WGS sequence"/>
</dbReference>
<dbReference type="EMBL" id="CAJNOK010007898">
    <property type="protein sequence ID" value="CAF1048094.1"/>
    <property type="molecule type" value="Genomic_DNA"/>
</dbReference>
<sequence length="93" mass="10494">MTTLDQIYKLYILPVLNYADVIYAYAREIQTANTPLPNVLAYLKPIAKLEYDAALIVSGVMCLSSRDKVFNILGWLSLEHLSDVPDSDEDFLP</sequence>
<evidence type="ECO:0000313" key="2">
    <source>
        <dbReference type="EMBL" id="CAF3815764.1"/>
    </source>
</evidence>